<gene>
    <name evidence="2" type="ORF">E3P99_01005</name>
</gene>
<comment type="caution">
    <text evidence="2">The sequence shown here is derived from an EMBL/GenBank/DDBJ whole genome shotgun (WGS) entry which is preliminary data.</text>
</comment>
<feature type="compositionally biased region" description="Basic residues" evidence="1">
    <location>
        <begin position="66"/>
        <end position="75"/>
    </location>
</feature>
<proteinExistence type="predicted"/>
<name>A0A4V4LTT4_9BASI</name>
<evidence type="ECO:0000313" key="3">
    <source>
        <dbReference type="Proteomes" id="UP000310189"/>
    </source>
</evidence>
<dbReference type="EMBL" id="SPNW01000011">
    <property type="protein sequence ID" value="TIA91593.1"/>
    <property type="molecule type" value="Genomic_DNA"/>
</dbReference>
<organism evidence="2 3">
    <name type="scientific">Wallemia hederae</name>
    <dbReference type="NCBI Taxonomy" id="1540922"/>
    <lineage>
        <taxon>Eukaryota</taxon>
        <taxon>Fungi</taxon>
        <taxon>Dikarya</taxon>
        <taxon>Basidiomycota</taxon>
        <taxon>Wallemiomycotina</taxon>
        <taxon>Wallemiomycetes</taxon>
        <taxon>Wallemiales</taxon>
        <taxon>Wallemiaceae</taxon>
        <taxon>Wallemia</taxon>
    </lineage>
</organism>
<evidence type="ECO:0000313" key="2">
    <source>
        <dbReference type="EMBL" id="TIA91593.1"/>
    </source>
</evidence>
<evidence type="ECO:0000256" key="1">
    <source>
        <dbReference type="SAM" id="MobiDB-lite"/>
    </source>
</evidence>
<dbReference type="AlphaFoldDB" id="A0A4V4LTT4"/>
<feature type="region of interest" description="Disordered" evidence="1">
    <location>
        <begin position="55"/>
        <end position="75"/>
    </location>
</feature>
<protein>
    <submittedName>
        <fullName evidence="2">Uncharacterized protein</fullName>
    </submittedName>
</protein>
<reference evidence="2 3" key="1">
    <citation type="submission" date="2019-03" db="EMBL/GenBank/DDBJ databases">
        <title>Sequencing 23 genomes of Wallemia ichthyophaga.</title>
        <authorList>
            <person name="Gostincar C."/>
        </authorList>
    </citation>
    <scope>NUCLEOTIDE SEQUENCE [LARGE SCALE GENOMIC DNA]</scope>
    <source>
        <strain evidence="2 3">EXF-5753</strain>
    </source>
</reference>
<sequence>MNQIDHDSFNYLSIIIQQGSALPPPPMHAQPLYSVDKSLGTQALESVRQALEAHSQVTSVELQMPRSRRVKRDEL</sequence>
<keyword evidence="3" id="KW-1185">Reference proteome</keyword>
<accession>A0A4V4LTT4</accession>
<dbReference type="Proteomes" id="UP000310189">
    <property type="component" value="Unassembled WGS sequence"/>
</dbReference>